<keyword evidence="2" id="KW-0813">Transport</keyword>
<evidence type="ECO:0000256" key="4">
    <source>
        <dbReference type="ARBA" id="ARBA00022989"/>
    </source>
</evidence>
<proteinExistence type="predicted"/>
<dbReference type="PANTHER" id="PTHR45649">
    <property type="entry name" value="AMINO-ACID PERMEASE BAT1"/>
    <property type="match status" value="1"/>
</dbReference>
<accession>A0AAN8A3V6</accession>
<feature type="transmembrane region" description="Helical" evidence="6">
    <location>
        <begin position="367"/>
        <end position="386"/>
    </location>
</feature>
<dbReference type="Proteomes" id="UP001310594">
    <property type="component" value="Unassembled WGS sequence"/>
</dbReference>
<feature type="transmembrane region" description="Helical" evidence="6">
    <location>
        <begin position="165"/>
        <end position="187"/>
    </location>
</feature>
<feature type="transmembrane region" description="Helical" evidence="6">
    <location>
        <begin position="336"/>
        <end position="355"/>
    </location>
</feature>
<dbReference type="InterPro" id="IPR002293">
    <property type="entry name" value="AA/rel_permease1"/>
</dbReference>
<feature type="transmembrane region" description="Helical" evidence="6">
    <location>
        <begin position="82"/>
        <end position="103"/>
    </location>
</feature>
<dbReference type="GO" id="GO:0022857">
    <property type="term" value="F:transmembrane transporter activity"/>
    <property type="evidence" value="ECO:0007669"/>
    <property type="project" value="InterPro"/>
</dbReference>
<reference evidence="7" key="1">
    <citation type="submission" date="2023-08" db="EMBL/GenBank/DDBJ databases">
        <title>Black Yeasts Isolated from many extreme environments.</title>
        <authorList>
            <person name="Coleine C."/>
            <person name="Stajich J.E."/>
            <person name="Selbmann L."/>
        </authorList>
    </citation>
    <scope>NUCLEOTIDE SEQUENCE</scope>
    <source>
        <strain evidence="7">CCFEE 5810</strain>
    </source>
</reference>
<feature type="transmembrane region" description="Helical" evidence="6">
    <location>
        <begin position="123"/>
        <end position="144"/>
    </location>
</feature>
<keyword evidence="3 6" id="KW-0812">Transmembrane</keyword>
<evidence type="ECO:0008006" key="9">
    <source>
        <dbReference type="Google" id="ProtNLM"/>
    </source>
</evidence>
<dbReference type="PANTHER" id="PTHR45649:SF41">
    <property type="entry name" value="TRANSPORTER, PUTATIVE (EUROFUNG)-RELATED"/>
    <property type="match status" value="1"/>
</dbReference>
<protein>
    <recommendedName>
        <fullName evidence="9">Amino acid permease/ SLC12A domain-containing protein</fullName>
    </recommendedName>
</protein>
<evidence type="ECO:0000256" key="1">
    <source>
        <dbReference type="ARBA" id="ARBA00004141"/>
    </source>
</evidence>
<comment type="caution">
    <text evidence="7">The sequence shown here is derived from an EMBL/GenBank/DDBJ whole genome shotgun (WGS) entry which is preliminary data.</text>
</comment>
<organism evidence="7 8">
    <name type="scientific">Elasticomyces elasticus</name>
    <dbReference type="NCBI Taxonomy" id="574655"/>
    <lineage>
        <taxon>Eukaryota</taxon>
        <taxon>Fungi</taxon>
        <taxon>Dikarya</taxon>
        <taxon>Ascomycota</taxon>
        <taxon>Pezizomycotina</taxon>
        <taxon>Dothideomycetes</taxon>
        <taxon>Dothideomycetidae</taxon>
        <taxon>Mycosphaerellales</taxon>
        <taxon>Teratosphaeriaceae</taxon>
        <taxon>Elasticomyces</taxon>
    </lineage>
</organism>
<keyword evidence="5 6" id="KW-0472">Membrane</keyword>
<feature type="transmembrane region" description="Helical" evidence="6">
    <location>
        <begin position="12"/>
        <end position="35"/>
    </location>
</feature>
<name>A0AAN8A3V6_9PEZI</name>
<dbReference type="EMBL" id="JAVRQU010000005">
    <property type="protein sequence ID" value="KAK5702860.1"/>
    <property type="molecule type" value="Genomic_DNA"/>
</dbReference>
<dbReference type="AlphaFoldDB" id="A0AAN8A3V6"/>
<dbReference type="Gene3D" id="1.20.1740.10">
    <property type="entry name" value="Amino acid/polyamine transporter I"/>
    <property type="match status" value="1"/>
</dbReference>
<keyword evidence="4 6" id="KW-1133">Transmembrane helix</keyword>
<evidence type="ECO:0000313" key="8">
    <source>
        <dbReference type="Proteomes" id="UP001310594"/>
    </source>
</evidence>
<evidence type="ECO:0000256" key="3">
    <source>
        <dbReference type="ARBA" id="ARBA00022692"/>
    </source>
</evidence>
<dbReference type="GO" id="GO:0016020">
    <property type="term" value="C:membrane"/>
    <property type="evidence" value="ECO:0007669"/>
    <property type="project" value="UniProtKB-SubCell"/>
</dbReference>
<feature type="transmembrane region" description="Helical" evidence="6">
    <location>
        <begin position="218"/>
        <end position="243"/>
    </location>
</feature>
<dbReference type="PIRSF" id="PIRSF006060">
    <property type="entry name" value="AA_transporter"/>
    <property type="match status" value="1"/>
</dbReference>
<sequence length="403" mass="43993">MKFSPRGCQKFLSYLVGWISVLGWQTGLASITFIAGTLIQGLIVLNNPDYIFQRWHGTLLVIAIVAFAVVFNTVLAKRLPMIESLVLILHLLGFFGVLIPLWVLSPRNSTKMVFTQFENLGGWPTQGLSFMVGLLTSVYGLLGADSAVHMSEEIRDASIVLPRATMWSILVNGAFGWVMVITFAFIAGDPLYIVDSPTGYPFIEAFYNATGSKAGTSVMVGIMIVNTTSSVISTLATVSRQLWSFGRDHGMPGSAFLAHVKPGWNIPLNAVLVTFCCTALLSLINIGSTAAFNAISSMGTNALLTTYIISIGCVVIRRLRGQPLPSRRWSLGRAGLAINMIALAFLMCIWIFLFFPQTTPPGLSTMNWNVLINGGVMIMAIGYYMVYGRREYTGPVALVKDYN</sequence>
<evidence type="ECO:0000256" key="2">
    <source>
        <dbReference type="ARBA" id="ARBA00022448"/>
    </source>
</evidence>
<comment type="subcellular location">
    <subcellularLocation>
        <location evidence="1">Membrane</location>
        <topology evidence="1">Multi-pass membrane protein</topology>
    </subcellularLocation>
</comment>
<feature type="transmembrane region" description="Helical" evidence="6">
    <location>
        <begin position="290"/>
        <end position="316"/>
    </location>
</feature>
<evidence type="ECO:0000256" key="5">
    <source>
        <dbReference type="ARBA" id="ARBA00023136"/>
    </source>
</evidence>
<dbReference type="Pfam" id="PF13520">
    <property type="entry name" value="AA_permease_2"/>
    <property type="match status" value="1"/>
</dbReference>
<gene>
    <name evidence="7" type="ORF">LTR97_003806</name>
</gene>
<feature type="transmembrane region" description="Helical" evidence="6">
    <location>
        <begin position="55"/>
        <end position="75"/>
    </location>
</feature>
<evidence type="ECO:0000313" key="7">
    <source>
        <dbReference type="EMBL" id="KAK5702860.1"/>
    </source>
</evidence>
<feature type="transmembrane region" description="Helical" evidence="6">
    <location>
        <begin position="264"/>
        <end position="284"/>
    </location>
</feature>
<evidence type="ECO:0000256" key="6">
    <source>
        <dbReference type="SAM" id="Phobius"/>
    </source>
</evidence>